<dbReference type="Proteomes" id="UP000789390">
    <property type="component" value="Unassembled WGS sequence"/>
</dbReference>
<dbReference type="OrthoDB" id="3200163at2759"/>
<dbReference type="PROSITE" id="PS00941">
    <property type="entry name" value="CARBOXYLESTERASE_B_2"/>
    <property type="match status" value="1"/>
</dbReference>
<protein>
    <recommendedName>
        <fullName evidence="6">Carboxylesterase type B domain-containing protein</fullName>
    </recommendedName>
</protein>
<dbReference type="PANTHER" id="PTHR43903">
    <property type="entry name" value="NEUROLIGIN"/>
    <property type="match status" value="1"/>
</dbReference>
<feature type="compositionally biased region" description="Polar residues" evidence="4">
    <location>
        <begin position="114"/>
        <end position="134"/>
    </location>
</feature>
<keyword evidence="8" id="KW-1185">Reference proteome</keyword>
<sequence length="1073" mass="117790">MSKIGIIFGNVAPHFSNGILICILQREDQHFHLSRPHDQQQQQRHPNGFDCCRLSQIVVTFHRGLDHFQCCPNVIRASTSAASIMSVAPTADNAQSSGRIVKTKYGNLRGFTLPHQQQPGSNSHRSKSSSTAGGPAFNNNNVEAFLGIPYAAAPIGSLRYLPPASPGPWGPSIRPANILPPACPQQMPPLANRSASLEWMPRARYYQLKRMQLMLANQSEDCLFLNIYAPSEGFSSSSLGSPTTPFSTSLAVVVLIHGESYSWGAGHLIDGGMLANKSRMVVVTLNYRLGILGFLQTAASPTPGQTRGKSKHAIPTQGNYGLLDIMAALVWLKDNIGSFGGDSNRITLSGHGTGAALVNLLMISPLAAGLFHRAILMSGSALSPWALNHQAGWLKAEVARQMDCDQHQSNKEMNLMMADIGDCLRKRPLDSLMNVRLPPTPRFCTSFAPFVDGAGIVAVDPLQAMQSASQDFVRIPLVAGVTSIESYRHIGDKDLREGMSEDRRDRSLRTLIRNFYQFHLNEIYYVLRNEYTDWDRPSALDALSMRDSLSLALSDALVVAPLMHVVHLHAQRSANPSGTFFYHYQGQQQQQQQQQTIMTQPPTINVGQQQNNDADLSEYNRLGSVTGEELESLELDATANGAPWYNSDDDQHEDAPYISNNNSNNNSSNVIHHNEAMSGSQFLPFLTAFASTGDPNLEIGSKGELIPRSKLRWEPFNLHSQYYMTHYRGHHIAVWLQLIPQLHQPGGEPPGAYATSSSYSNHHRFDQKNTPVEQFYEGVVRQQFTHLLGTGNATMGWPSIGSGPTATNGAVECSSSGNVQRNANNLTQQQQLNSTSSSGKDRQRDWTLVNPNVMASETGSNNNNNTLTGTTTSHGGGGGTMLGFFLTNETALCITLVLGIFFLAANLILFAAIYRRRVACGRRRNVNKQNNEQEDEGGGDTNLQRMSDVSRLEGRVATESIESMTDLRQMVANSSGHCLQHSSRDNHPDITSAVIQHPPPQQYSDLTSKAVRMSPPSPPYLLKAPPPHHQFLLDESNRRTSSTLPGNRRSAGQQLTSTNHHQATTKSIREITV</sequence>
<dbReference type="InterPro" id="IPR002018">
    <property type="entry name" value="CarbesteraseB"/>
</dbReference>
<comment type="similarity">
    <text evidence="1">Belongs to the type-B carboxylesterase/lipase family.</text>
</comment>
<feature type="region of interest" description="Disordered" evidence="4">
    <location>
        <begin position="111"/>
        <end position="134"/>
    </location>
</feature>
<feature type="compositionally biased region" description="Polar residues" evidence="4">
    <location>
        <begin position="1039"/>
        <end position="1066"/>
    </location>
</feature>
<evidence type="ECO:0000259" key="6">
    <source>
        <dbReference type="Pfam" id="PF00135"/>
    </source>
</evidence>
<keyword evidence="5" id="KW-0472">Membrane</keyword>
<evidence type="ECO:0000256" key="4">
    <source>
        <dbReference type="SAM" id="MobiDB-lite"/>
    </source>
</evidence>
<organism evidence="7 8">
    <name type="scientific">Daphnia galeata</name>
    <dbReference type="NCBI Taxonomy" id="27404"/>
    <lineage>
        <taxon>Eukaryota</taxon>
        <taxon>Metazoa</taxon>
        <taxon>Ecdysozoa</taxon>
        <taxon>Arthropoda</taxon>
        <taxon>Crustacea</taxon>
        <taxon>Branchiopoda</taxon>
        <taxon>Diplostraca</taxon>
        <taxon>Cladocera</taxon>
        <taxon>Anomopoda</taxon>
        <taxon>Daphniidae</taxon>
        <taxon>Daphnia</taxon>
    </lineage>
</organism>
<keyword evidence="3" id="KW-0325">Glycoprotein</keyword>
<evidence type="ECO:0000256" key="5">
    <source>
        <dbReference type="SAM" id="Phobius"/>
    </source>
</evidence>
<feature type="compositionally biased region" description="Low complexity" evidence="4">
    <location>
        <begin position="858"/>
        <end position="873"/>
    </location>
</feature>
<keyword evidence="2" id="KW-0732">Signal</keyword>
<dbReference type="Gene3D" id="3.40.50.1820">
    <property type="entry name" value="alpha/beta hydrolase"/>
    <property type="match status" value="1"/>
</dbReference>
<dbReference type="InterPro" id="IPR029058">
    <property type="entry name" value="AB_hydrolase_fold"/>
</dbReference>
<evidence type="ECO:0000256" key="3">
    <source>
        <dbReference type="ARBA" id="ARBA00023180"/>
    </source>
</evidence>
<name>A0A8J2RQZ0_9CRUS</name>
<feature type="region of interest" description="Disordered" evidence="4">
    <location>
        <begin position="929"/>
        <end position="952"/>
    </location>
</feature>
<comment type="caution">
    <text evidence="7">The sequence shown here is derived from an EMBL/GenBank/DDBJ whole genome shotgun (WGS) entry which is preliminary data.</text>
</comment>
<dbReference type="AlphaFoldDB" id="A0A8J2RQZ0"/>
<feature type="region of interest" description="Disordered" evidence="4">
    <location>
        <begin position="1038"/>
        <end position="1073"/>
    </location>
</feature>
<evidence type="ECO:0000313" key="7">
    <source>
        <dbReference type="EMBL" id="CAH0103200.1"/>
    </source>
</evidence>
<accession>A0A8J2RQZ0</accession>
<feature type="region of interest" description="Disordered" evidence="4">
    <location>
        <begin position="977"/>
        <end position="1000"/>
    </location>
</feature>
<keyword evidence="5" id="KW-1133">Transmembrane helix</keyword>
<dbReference type="Pfam" id="PF00135">
    <property type="entry name" value="COesterase"/>
    <property type="match status" value="1"/>
</dbReference>
<evidence type="ECO:0000256" key="2">
    <source>
        <dbReference type="ARBA" id="ARBA00022729"/>
    </source>
</evidence>
<dbReference type="InterPro" id="IPR019819">
    <property type="entry name" value="Carboxylesterase_B_CS"/>
</dbReference>
<reference evidence="7" key="1">
    <citation type="submission" date="2021-11" db="EMBL/GenBank/DDBJ databases">
        <authorList>
            <person name="Schell T."/>
        </authorList>
    </citation>
    <scope>NUCLEOTIDE SEQUENCE</scope>
    <source>
        <strain evidence="7">M5</strain>
    </source>
</reference>
<dbReference type="InterPro" id="IPR051093">
    <property type="entry name" value="Neuroligin/BSAL"/>
</dbReference>
<evidence type="ECO:0000256" key="1">
    <source>
        <dbReference type="ARBA" id="ARBA00005964"/>
    </source>
</evidence>
<gene>
    <name evidence="7" type="ORF">DGAL_LOCUS5734</name>
</gene>
<feature type="domain" description="Carboxylesterase type B" evidence="6">
    <location>
        <begin position="138"/>
        <end position="725"/>
    </location>
</feature>
<keyword evidence="5" id="KW-0812">Transmembrane</keyword>
<proteinExistence type="inferred from homology"/>
<feature type="transmembrane region" description="Helical" evidence="5">
    <location>
        <begin position="894"/>
        <end position="914"/>
    </location>
</feature>
<dbReference type="EMBL" id="CAKKLH010000103">
    <property type="protein sequence ID" value="CAH0103200.1"/>
    <property type="molecule type" value="Genomic_DNA"/>
</dbReference>
<feature type="region of interest" description="Disordered" evidence="4">
    <location>
        <begin position="853"/>
        <end position="874"/>
    </location>
</feature>
<evidence type="ECO:0000313" key="8">
    <source>
        <dbReference type="Proteomes" id="UP000789390"/>
    </source>
</evidence>
<dbReference type="SUPFAM" id="SSF53474">
    <property type="entry name" value="alpha/beta-Hydrolases"/>
    <property type="match status" value="1"/>
</dbReference>